<keyword evidence="3" id="KW-1185">Reference proteome</keyword>
<keyword evidence="2" id="KW-0378">Hydrolase</keyword>
<evidence type="ECO:0000313" key="2">
    <source>
        <dbReference type="EMBL" id="SDB44491.1"/>
    </source>
</evidence>
<dbReference type="InterPro" id="IPR036691">
    <property type="entry name" value="Endo/exonu/phosph_ase_sf"/>
</dbReference>
<dbReference type="STRING" id="665467.SAMN02982931_03391"/>
<evidence type="ECO:0000259" key="1">
    <source>
        <dbReference type="Pfam" id="PF03372"/>
    </source>
</evidence>
<evidence type="ECO:0000313" key="3">
    <source>
        <dbReference type="Proteomes" id="UP000199071"/>
    </source>
</evidence>
<dbReference type="EMBL" id="FMXQ01000007">
    <property type="protein sequence ID" value="SDB44491.1"/>
    <property type="molecule type" value="Genomic_DNA"/>
</dbReference>
<proteinExistence type="predicted"/>
<dbReference type="InterPro" id="IPR005135">
    <property type="entry name" value="Endo/exonuclease/phosphatase"/>
</dbReference>
<keyword evidence="2" id="KW-0269">Exonuclease</keyword>
<accession>A0A1G6DHA0</accession>
<gene>
    <name evidence="2" type="ORF">SAMN02982931_03391</name>
</gene>
<reference evidence="2 3" key="1">
    <citation type="submission" date="2016-10" db="EMBL/GenBank/DDBJ databases">
        <authorList>
            <person name="de Groot N.N."/>
        </authorList>
    </citation>
    <scope>NUCLEOTIDE SEQUENCE [LARGE SCALE GENOMIC DNA]</scope>
    <source>
        <strain evidence="2 3">ATCC 35022</strain>
    </source>
</reference>
<protein>
    <submittedName>
        <fullName evidence="2">Metal-dependent hydrolase, endonuclease/exonuclease/phosphatase family</fullName>
    </submittedName>
</protein>
<keyword evidence="2" id="KW-0255">Endonuclease</keyword>
<dbReference type="RefSeq" id="WP_175478492.1">
    <property type="nucleotide sequence ID" value="NZ_FMXQ01000007.1"/>
</dbReference>
<name>A0A1G6DHA0_9HYPH</name>
<dbReference type="AlphaFoldDB" id="A0A1G6DHA0"/>
<dbReference type="Pfam" id="PF03372">
    <property type="entry name" value="Exo_endo_phos"/>
    <property type="match status" value="1"/>
</dbReference>
<organism evidence="2 3">
    <name type="scientific">Bauldia litoralis</name>
    <dbReference type="NCBI Taxonomy" id="665467"/>
    <lineage>
        <taxon>Bacteria</taxon>
        <taxon>Pseudomonadati</taxon>
        <taxon>Pseudomonadota</taxon>
        <taxon>Alphaproteobacteria</taxon>
        <taxon>Hyphomicrobiales</taxon>
        <taxon>Kaistiaceae</taxon>
        <taxon>Bauldia</taxon>
    </lineage>
</organism>
<dbReference type="Gene3D" id="3.60.10.10">
    <property type="entry name" value="Endonuclease/exonuclease/phosphatase"/>
    <property type="match status" value="1"/>
</dbReference>
<dbReference type="SUPFAM" id="SSF56219">
    <property type="entry name" value="DNase I-like"/>
    <property type="match status" value="1"/>
</dbReference>
<dbReference type="GO" id="GO:0004519">
    <property type="term" value="F:endonuclease activity"/>
    <property type="evidence" value="ECO:0007669"/>
    <property type="project" value="UniProtKB-KW"/>
</dbReference>
<dbReference type="Proteomes" id="UP000199071">
    <property type="component" value="Unassembled WGS sequence"/>
</dbReference>
<feature type="domain" description="Endonuclease/exonuclease/phosphatase" evidence="1">
    <location>
        <begin position="68"/>
        <end position="324"/>
    </location>
</feature>
<sequence length="351" mass="36906">MTTSMLKPAQPAALAAPTLAERAAFRTLEKSEAVHRKLIADLACMNRVEARVEGPLQDLAFPLTVAAWNLERGLFVEASADLLADQRAGVVLLSEVDDGMARTGQRAVAQDIALRLGQGCAFGVEFLELGLGSKREQALCGGDATNDKGFHGNAVLAAAPLLAPAMIRLDAHGHWFNADTDQPRVGGRCAVIATVPAGGTAVVVVSVHLESRSDGAYRARQVEDLLACVDGYAGDLPVIVGGDLNTGNATGGDFEHEPLFTVAAAAGYDRHGGALDRMTLRSSRLSPEPPRAYKLDWFLTRGLAVGESRVVDAVGPDGTPLSDHEMIVVEVVGLAGAATTQQHELVMPEAY</sequence>
<dbReference type="GO" id="GO:0004527">
    <property type="term" value="F:exonuclease activity"/>
    <property type="evidence" value="ECO:0007669"/>
    <property type="project" value="UniProtKB-KW"/>
</dbReference>
<keyword evidence="2" id="KW-0540">Nuclease</keyword>